<keyword evidence="2" id="KW-0805">Transcription regulation</keyword>
<evidence type="ECO:0000256" key="2">
    <source>
        <dbReference type="ARBA" id="ARBA00023015"/>
    </source>
</evidence>
<keyword evidence="3" id="KW-0238">DNA-binding</keyword>
<dbReference type="InterPro" id="IPR036390">
    <property type="entry name" value="WH_DNA-bd_sf"/>
</dbReference>
<name>A0A9D2PUC0_9FIRM</name>
<proteinExistence type="inferred from homology"/>
<evidence type="ECO:0000313" key="7">
    <source>
        <dbReference type="Proteomes" id="UP000823863"/>
    </source>
</evidence>
<evidence type="ECO:0000259" key="5">
    <source>
        <dbReference type="PROSITE" id="PS50931"/>
    </source>
</evidence>
<dbReference type="Pfam" id="PF00126">
    <property type="entry name" value="HTH_1"/>
    <property type="match status" value="1"/>
</dbReference>
<dbReference type="PROSITE" id="PS50931">
    <property type="entry name" value="HTH_LYSR"/>
    <property type="match status" value="1"/>
</dbReference>
<dbReference type="CDD" id="cd05466">
    <property type="entry name" value="PBP2_LTTR_substrate"/>
    <property type="match status" value="1"/>
</dbReference>
<evidence type="ECO:0000256" key="4">
    <source>
        <dbReference type="ARBA" id="ARBA00023163"/>
    </source>
</evidence>
<dbReference type="Gene3D" id="1.10.10.10">
    <property type="entry name" value="Winged helix-like DNA-binding domain superfamily/Winged helix DNA-binding domain"/>
    <property type="match status" value="1"/>
</dbReference>
<dbReference type="GO" id="GO:0003700">
    <property type="term" value="F:DNA-binding transcription factor activity"/>
    <property type="evidence" value="ECO:0007669"/>
    <property type="project" value="InterPro"/>
</dbReference>
<dbReference type="Gene3D" id="3.40.190.290">
    <property type="match status" value="1"/>
</dbReference>
<dbReference type="Proteomes" id="UP000823863">
    <property type="component" value="Unassembled WGS sequence"/>
</dbReference>
<evidence type="ECO:0000256" key="1">
    <source>
        <dbReference type="ARBA" id="ARBA00009437"/>
    </source>
</evidence>
<feature type="domain" description="HTH lysR-type" evidence="5">
    <location>
        <begin position="1"/>
        <end position="58"/>
    </location>
</feature>
<dbReference type="AlphaFoldDB" id="A0A9D2PUC0"/>
<dbReference type="InterPro" id="IPR036388">
    <property type="entry name" value="WH-like_DNA-bd_sf"/>
</dbReference>
<dbReference type="PRINTS" id="PR00039">
    <property type="entry name" value="HTHLYSR"/>
</dbReference>
<reference evidence="6" key="1">
    <citation type="journal article" date="2021" name="PeerJ">
        <title>Extensive microbial diversity within the chicken gut microbiome revealed by metagenomics and culture.</title>
        <authorList>
            <person name="Gilroy R."/>
            <person name="Ravi A."/>
            <person name="Getino M."/>
            <person name="Pursley I."/>
            <person name="Horton D.L."/>
            <person name="Alikhan N.F."/>
            <person name="Baker D."/>
            <person name="Gharbi K."/>
            <person name="Hall N."/>
            <person name="Watson M."/>
            <person name="Adriaenssens E.M."/>
            <person name="Foster-Nyarko E."/>
            <person name="Jarju S."/>
            <person name="Secka A."/>
            <person name="Antonio M."/>
            <person name="Oren A."/>
            <person name="Chaudhuri R.R."/>
            <person name="La Ragione R."/>
            <person name="Hildebrand F."/>
            <person name="Pallen M.J."/>
        </authorList>
    </citation>
    <scope>NUCLEOTIDE SEQUENCE</scope>
    <source>
        <strain evidence="6">CHK198-12963</strain>
    </source>
</reference>
<gene>
    <name evidence="6" type="ORF">H9931_11950</name>
</gene>
<comment type="similarity">
    <text evidence="1">Belongs to the LysR transcriptional regulatory family.</text>
</comment>
<keyword evidence="4" id="KW-0804">Transcription</keyword>
<dbReference type="GO" id="GO:0000976">
    <property type="term" value="F:transcription cis-regulatory region binding"/>
    <property type="evidence" value="ECO:0007669"/>
    <property type="project" value="TreeGrafter"/>
</dbReference>
<dbReference type="EMBL" id="DWWB01000067">
    <property type="protein sequence ID" value="HJC67402.1"/>
    <property type="molecule type" value="Genomic_DNA"/>
</dbReference>
<sequence length="240" mass="27716">MEFKDIEYICAVARYRSITKAAEALYITQPTLSQYMKNMQKRLGIRLFFYEGNRIHLTQEGEMMAQEGFRLLNDRDHLINSLYNLHQEGRGILKIAIPLGRGSHLLPAILPEFYRRYPLAQVKLREGSSQELVSLVEKGSCDLVIINHPSFPFNLEFETIGYEKLLLVIGRHSPWGKNLQQDSSGNYMVDLKIFLPPPRKTCLFPLRISPRRIPWISLPTKTPGSSRNLFSISHTSIRDR</sequence>
<reference evidence="6" key="2">
    <citation type="submission" date="2021-04" db="EMBL/GenBank/DDBJ databases">
        <authorList>
            <person name="Gilroy R."/>
        </authorList>
    </citation>
    <scope>NUCLEOTIDE SEQUENCE</scope>
    <source>
        <strain evidence="6">CHK198-12963</strain>
    </source>
</reference>
<dbReference type="SUPFAM" id="SSF53850">
    <property type="entry name" value="Periplasmic binding protein-like II"/>
    <property type="match status" value="1"/>
</dbReference>
<accession>A0A9D2PUC0</accession>
<dbReference type="InterPro" id="IPR005119">
    <property type="entry name" value="LysR_subst-bd"/>
</dbReference>
<dbReference type="PANTHER" id="PTHR30126:SF40">
    <property type="entry name" value="HTH-TYPE TRANSCRIPTIONAL REGULATOR GLTR"/>
    <property type="match status" value="1"/>
</dbReference>
<protein>
    <submittedName>
        <fullName evidence="6">LysR family transcriptional regulator</fullName>
    </submittedName>
</protein>
<organism evidence="6 7">
    <name type="scientific">Candidatus Enterocloster excrementigallinarum</name>
    <dbReference type="NCBI Taxonomy" id="2838558"/>
    <lineage>
        <taxon>Bacteria</taxon>
        <taxon>Bacillati</taxon>
        <taxon>Bacillota</taxon>
        <taxon>Clostridia</taxon>
        <taxon>Lachnospirales</taxon>
        <taxon>Lachnospiraceae</taxon>
        <taxon>Enterocloster</taxon>
    </lineage>
</organism>
<evidence type="ECO:0000313" key="6">
    <source>
        <dbReference type="EMBL" id="HJC67402.1"/>
    </source>
</evidence>
<comment type="caution">
    <text evidence="6">The sequence shown here is derived from an EMBL/GenBank/DDBJ whole genome shotgun (WGS) entry which is preliminary data.</text>
</comment>
<dbReference type="SUPFAM" id="SSF46785">
    <property type="entry name" value="Winged helix' DNA-binding domain"/>
    <property type="match status" value="1"/>
</dbReference>
<dbReference type="PANTHER" id="PTHR30126">
    <property type="entry name" value="HTH-TYPE TRANSCRIPTIONAL REGULATOR"/>
    <property type="match status" value="1"/>
</dbReference>
<dbReference type="InterPro" id="IPR000847">
    <property type="entry name" value="LysR_HTH_N"/>
</dbReference>
<dbReference type="Pfam" id="PF03466">
    <property type="entry name" value="LysR_substrate"/>
    <property type="match status" value="1"/>
</dbReference>
<evidence type="ECO:0000256" key="3">
    <source>
        <dbReference type="ARBA" id="ARBA00023125"/>
    </source>
</evidence>